<protein>
    <submittedName>
        <fullName evidence="1">Uncharacterized protein</fullName>
    </submittedName>
</protein>
<evidence type="ECO:0000313" key="1">
    <source>
        <dbReference type="EMBL" id="MBO9205248.1"/>
    </source>
</evidence>
<accession>A0ABS3Z528</accession>
<evidence type="ECO:0000313" key="2">
    <source>
        <dbReference type="Proteomes" id="UP000677244"/>
    </source>
</evidence>
<reference evidence="1 2" key="1">
    <citation type="submission" date="2021-03" db="EMBL/GenBank/DDBJ databases">
        <title>Assistant Professor.</title>
        <authorList>
            <person name="Huq M.A."/>
        </authorList>
    </citation>
    <scope>NUCLEOTIDE SEQUENCE [LARGE SCALE GENOMIC DNA]</scope>
    <source>
        <strain evidence="1 2">MAH-29</strain>
    </source>
</reference>
<gene>
    <name evidence="1" type="ORF">J7I42_33480</name>
</gene>
<keyword evidence="2" id="KW-1185">Reference proteome</keyword>
<dbReference type="RefSeq" id="WP_209144642.1">
    <property type="nucleotide sequence ID" value="NZ_JAGHKO010000024.1"/>
</dbReference>
<dbReference type="EMBL" id="JAGHKO010000024">
    <property type="protein sequence ID" value="MBO9205248.1"/>
    <property type="molecule type" value="Genomic_DNA"/>
</dbReference>
<sequence length="205" mass="22381">MRYCIVDLLAQNQCTGGKLIITITTTAKTIIFFIYLNLPWQMQIDGGNKGTITYIYGAAGNKLSKTVLDKSVAGKTITTTTSYVGGMVYESKSTSPADPNDYFDRLQLISHEEGRIRFTPASGTASAQVNYDYFIKDHLGNVRAVLTEQQKQDIYPAATLENVTYNNGTAISVEDDFYNIDASKVVDQAAASGIPVYPNKNSGFG</sequence>
<dbReference type="Proteomes" id="UP000677244">
    <property type="component" value="Unassembled WGS sequence"/>
</dbReference>
<dbReference type="Gene3D" id="2.180.10.10">
    <property type="entry name" value="RHS repeat-associated core"/>
    <property type="match status" value="1"/>
</dbReference>
<comment type="caution">
    <text evidence="1">The sequence shown here is derived from an EMBL/GenBank/DDBJ whole genome shotgun (WGS) entry which is preliminary data.</text>
</comment>
<proteinExistence type="predicted"/>
<organism evidence="1 2">
    <name type="scientific">Niastella soli</name>
    <dbReference type="NCBI Taxonomy" id="2821487"/>
    <lineage>
        <taxon>Bacteria</taxon>
        <taxon>Pseudomonadati</taxon>
        <taxon>Bacteroidota</taxon>
        <taxon>Chitinophagia</taxon>
        <taxon>Chitinophagales</taxon>
        <taxon>Chitinophagaceae</taxon>
        <taxon>Niastella</taxon>
    </lineage>
</organism>
<name>A0ABS3Z528_9BACT</name>